<organism evidence="1">
    <name type="scientific">Rhizophora mucronata</name>
    <name type="common">Asiatic mangrove</name>
    <dbReference type="NCBI Taxonomy" id="61149"/>
    <lineage>
        <taxon>Eukaryota</taxon>
        <taxon>Viridiplantae</taxon>
        <taxon>Streptophyta</taxon>
        <taxon>Embryophyta</taxon>
        <taxon>Tracheophyta</taxon>
        <taxon>Spermatophyta</taxon>
        <taxon>Magnoliopsida</taxon>
        <taxon>eudicotyledons</taxon>
        <taxon>Gunneridae</taxon>
        <taxon>Pentapetalae</taxon>
        <taxon>rosids</taxon>
        <taxon>fabids</taxon>
        <taxon>Malpighiales</taxon>
        <taxon>Rhizophoraceae</taxon>
        <taxon>Rhizophora</taxon>
    </lineage>
</organism>
<accession>A0A2P2IZ59</accession>
<protein>
    <submittedName>
        <fullName evidence="1">Uncharacterized protein</fullName>
    </submittedName>
</protein>
<reference evidence="1" key="1">
    <citation type="submission" date="2018-02" db="EMBL/GenBank/DDBJ databases">
        <title>Rhizophora mucronata_Transcriptome.</title>
        <authorList>
            <person name="Meera S.P."/>
            <person name="Sreeshan A."/>
            <person name="Augustine A."/>
        </authorList>
    </citation>
    <scope>NUCLEOTIDE SEQUENCE</scope>
    <source>
        <tissue evidence="1">Leaf</tissue>
    </source>
</reference>
<dbReference type="EMBL" id="GGEC01006036">
    <property type="protein sequence ID" value="MBW86519.1"/>
    <property type="molecule type" value="Transcribed_RNA"/>
</dbReference>
<dbReference type="AlphaFoldDB" id="A0A2P2IZ59"/>
<evidence type="ECO:0000313" key="1">
    <source>
        <dbReference type="EMBL" id="MBW86519.1"/>
    </source>
</evidence>
<name>A0A2P2IZ59_RHIMU</name>
<sequence>MGCTLGRLKNLVAMSQSRHVHNLICTRDFSTIFPTSVYNKPILWII</sequence>
<proteinExistence type="predicted"/>